<keyword evidence="7" id="KW-0547">Nucleotide-binding</keyword>
<keyword evidence="9" id="KW-0460">Magnesium</keyword>
<dbReference type="PANTHER" id="PTHR33540">
    <property type="entry name" value="TRNA THREONYLCARBAMOYLADENOSINE BIOSYNTHESIS PROTEIN TSAE"/>
    <property type="match status" value="1"/>
</dbReference>
<keyword evidence="6" id="KW-0479">Metal-binding</keyword>
<evidence type="ECO:0000256" key="7">
    <source>
        <dbReference type="ARBA" id="ARBA00022741"/>
    </source>
</evidence>
<evidence type="ECO:0000256" key="9">
    <source>
        <dbReference type="ARBA" id="ARBA00022842"/>
    </source>
</evidence>
<dbReference type="NCBIfam" id="TIGR00150">
    <property type="entry name" value="T6A_YjeE"/>
    <property type="match status" value="1"/>
</dbReference>
<evidence type="ECO:0000313" key="11">
    <source>
        <dbReference type="EMBL" id="AGS52998.1"/>
    </source>
</evidence>
<dbReference type="GO" id="GO:0005737">
    <property type="term" value="C:cytoplasm"/>
    <property type="evidence" value="ECO:0007669"/>
    <property type="project" value="UniProtKB-SubCell"/>
</dbReference>
<keyword evidence="5" id="KW-0819">tRNA processing</keyword>
<accession>A0A806K084</accession>
<comment type="similarity">
    <text evidence="2">Belongs to the TsaE family.</text>
</comment>
<sequence>MIHLVSNSAQETAAIGQRIASSLEKNAKGRVVALTGELGSGKTCLVKGIALALGVSENVTSPTYTIISEYACRSFPAFYHIDAYRLNCENDFEDIGGVEIIKSGCLCLVEWADRIMKILPQDTIAVNMEITGSDSRLIKIQGMEL</sequence>
<dbReference type="GO" id="GO:0002949">
    <property type="term" value="P:tRNA threonylcarbamoyladenosine modification"/>
    <property type="evidence" value="ECO:0007669"/>
    <property type="project" value="InterPro"/>
</dbReference>
<name>A0A806K084_9BACT</name>
<dbReference type="Pfam" id="PF02367">
    <property type="entry name" value="TsaE"/>
    <property type="match status" value="1"/>
</dbReference>
<dbReference type="GO" id="GO:0005524">
    <property type="term" value="F:ATP binding"/>
    <property type="evidence" value="ECO:0007669"/>
    <property type="project" value="UniProtKB-KW"/>
</dbReference>
<dbReference type="SUPFAM" id="SSF52540">
    <property type="entry name" value="P-loop containing nucleoside triphosphate hydrolases"/>
    <property type="match status" value="1"/>
</dbReference>
<protein>
    <recommendedName>
        <fullName evidence="3">tRNA threonylcarbamoyladenosine biosynthesis protein TsaE</fullName>
    </recommendedName>
    <alternativeName>
        <fullName evidence="10">t(6)A37 threonylcarbamoyladenosine biosynthesis protein TsaE</fullName>
    </alternativeName>
</protein>
<keyword evidence="8" id="KW-0067">ATP-binding</keyword>
<evidence type="ECO:0000256" key="5">
    <source>
        <dbReference type="ARBA" id="ARBA00022694"/>
    </source>
</evidence>
<dbReference type="InterPro" id="IPR003442">
    <property type="entry name" value="T6A_TsaE"/>
</dbReference>
<dbReference type="GO" id="GO:0046872">
    <property type="term" value="F:metal ion binding"/>
    <property type="evidence" value="ECO:0007669"/>
    <property type="project" value="UniProtKB-KW"/>
</dbReference>
<dbReference type="EMBL" id="JQ844218">
    <property type="protein sequence ID" value="AGS52998.1"/>
    <property type="molecule type" value="Genomic_DNA"/>
</dbReference>
<dbReference type="InterPro" id="IPR027417">
    <property type="entry name" value="P-loop_NTPase"/>
</dbReference>
<dbReference type="Gene3D" id="3.40.50.300">
    <property type="entry name" value="P-loop containing nucleotide triphosphate hydrolases"/>
    <property type="match status" value="1"/>
</dbReference>
<proteinExistence type="inferred from homology"/>
<evidence type="ECO:0000256" key="3">
    <source>
        <dbReference type="ARBA" id="ARBA00019010"/>
    </source>
</evidence>
<evidence type="ECO:0000256" key="10">
    <source>
        <dbReference type="ARBA" id="ARBA00032441"/>
    </source>
</evidence>
<reference evidence="11" key="1">
    <citation type="submission" date="2012-03" db="EMBL/GenBank/DDBJ databases">
        <title>Functional metagenomics reveals considerable lignocellulase gene clusters in the gut microbiome of a wood-feeding higher termite.</title>
        <authorList>
            <person name="Liu N."/>
        </authorList>
    </citation>
    <scope>NUCLEOTIDE SEQUENCE</scope>
</reference>
<comment type="subcellular location">
    <subcellularLocation>
        <location evidence="1">Cytoplasm</location>
    </subcellularLocation>
</comment>
<evidence type="ECO:0000256" key="2">
    <source>
        <dbReference type="ARBA" id="ARBA00007599"/>
    </source>
</evidence>
<organism evidence="11">
    <name type="scientific">uncultured bacterium contig00030</name>
    <dbReference type="NCBI Taxonomy" id="1181519"/>
    <lineage>
        <taxon>Bacteria</taxon>
        <taxon>environmental samples</taxon>
    </lineage>
</organism>
<evidence type="ECO:0000256" key="8">
    <source>
        <dbReference type="ARBA" id="ARBA00022840"/>
    </source>
</evidence>
<evidence type="ECO:0000256" key="6">
    <source>
        <dbReference type="ARBA" id="ARBA00022723"/>
    </source>
</evidence>
<keyword evidence="4" id="KW-0963">Cytoplasm</keyword>
<evidence type="ECO:0000256" key="4">
    <source>
        <dbReference type="ARBA" id="ARBA00022490"/>
    </source>
</evidence>
<dbReference type="AlphaFoldDB" id="A0A806K084"/>
<dbReference type="PANTHER" id="PTHR33540:SF2">
    <property type="entry name" value="TRNA THREONYLCARBAMOYLADENOSINE BIOSYNTHESIS PROTEIN TSAE"/>
    <property type="match status" value="1"/>
</dbReference>
<evidence type="ECO:0000256" key="1">
    <source>
        <dbReference type="ARBA" id="ARBA00004496"/>
    </source>
</evidence>